<organism evidence="1">
    <name type="scientific">bioreactor metagenome</name>
    <dbReference type="NCBI Taxonomy" id="1076179"/>
    <lineage>
        <taxon>unclassified sequences</taxon>
        <taxon>metagenomes</taxon>
        <taxon>ecological metagenomes</taxon>
    </lineage>
</organism>
<proteinExistence type="predicted"/>
<reference evidence="1" key="1">
    <citation type="submission" date="2019-08" db="EMBL/GenBank/DDBJ databases">
        <authorList>
            <person name="Kucharzyk K."/>
            <person name="Murdoch R.W."/>
            <person name="Higgins S."/>
            <person name="Loffler F."/>
        </authorList>
    </citation>
    <scope>NUCLEOTIDE SEQUENCE</scope>
</reference>
<name>A0A644W5I5_9ZZZZ</name>
<evidence type="ECO:0000313" key="1">
    <source>
        <dbReference type="EMBL" id="MPL97673.1"/>
    </source>
</evidence>
<dbReference type="EMBL" id="VSSQ01000569">
    <property type="protein sequence ID" value="MPL97673.1"/>
    <property type="molecule type" value="Genomic_DNA"/>
</dbReference>
<accession>A0A644W5I5</accession>
<gene>
    <name evidence="1" type="ORF">SDC9_43865</name>
</gene>
<dbReference type="AlphaFoldDB" id="A0A644W5I5"/>
<sequence>MANRFLIVCGGTGYKLLGQRSILGIDAELQIDVSKENVSTDWKVRDQRSLYVDLDQRVGTTAVAFNSMLRELESEVDSDKKSAAKKEDLKTVKMLVEQFPAARTLEYGLSQSPAVGKAAISHEFNRETLANNLRSMVTEFGTNIGPENPIEVWITSSTAGGTGEGTHRFVASVLAEVSSIYEDTPLTINFIRIGQLTYRSVNNNKTAMNTFFGIAADSAFMLRINKQNKQTVTNWFYVDLPDVGKGDTAKPIRGEIVEMACKSIMLPELQDNIQKLLVNNLGAPIVLVRTGYWGKDFGNQQKYFETLKQLVTKLQEFVDPNYERVYIADKPQPEFISPDTEDVVADAQNTKYVFTRIEKTNWSFPVYHFNGVPKSIDAIRILISDWKKSLLTLVDRDSDHFKVEFRVDEENDRGNGARQSIPLMVYETIDENNDWFSNIADTHRVKGWSRQLLGMDFKDGSIKGNGMILDLLKLADQLSKIFHQFDPMSNSGKRAEKTAGILGTFYRLLVEVNFLLDLERSATRLLDKELSESRNVLKKAIEELDIIKSTMNTSPTTMIYAANLSDVLDLLTQKTWLRLLRDAVKKGDLNLFRQEVLRGATGLTEEGLKYVLGLQANEDIVDIQNALATKVGKMIDGNGQEYEGVFWQATPPNPSLQYYYRILPQVNRKLLEQLKDRAEKDNISYRYVFTKFGTIGLYVLAFHGISLTKRDGDTTTAPAFLMRPFIQLMRQKLADWPENPKPNTSSGQLEICTAGPIGEPLYERAMLEAGLTPAELAKIGEYFELVN</sequence>
<comment type="caution">
    <text evidence="1">The sequence shown here is derived from an EMBL/GenBank/DDBJ whole genome shotgun (WGS) entry which is preliminary data.</text>
</comment>
<protein>
    <submittedName>
        <fullName evidence="1">Uncharacterized protein</fullName>
    </submittedName>
</protein>